<evidence type="ECO:0000256" key="5">
    <source>
        <dbReference type="ARBA" id="ARBA00023163"/>
    </source>
</evidence>
<dbReference type="SUPFAM" id="SSF88946">
    <property type="entry name" value="Sigma2 domain of RNA polymerase sigma factors"/>
    <property type="match status" value="1"/>
</dbReference>
<comment type="similarity">
    <text evidence="1">Belongs to the sigma-70 factor family. ECF subfamily.</text>
</comment>
<evidence type="ECO:0000313" key="10">
    <source>
        <dbReference type="Proteomes" id="UP001528850"/>
    </source>
</evidence>
<organism evidence="9 10">
    <name type="scientific">Luteibacter sahnii</name>
    <dbReference type="NCBI Taxonomy" id="3021977"/>
    <lineage>
        <taxon>Bacteria</taxon>
        <taxon>Pseudomonadati</taxon>
        <taxon>Pseudomonadota</taxon>
        <taxon>Gammaproteobacteria</taxon>
        <taxon>Lysobacterales</taxon>
        <taxon>Rhodanobacteraceae</taxon>
        <taxon>Luteibacter</taxon>
    </lineage>
</organism>
<dbReference type="PANTHER" id="PTHR43133:SF62">
    <property type="entry name" value="RNA POLYMERASE SIGMA FACTOR SIGZ"/>
    <property type="match status" value="1"/>
</dbReference>
<dbReference type="Proteomes" id="UP001528850">
    <property type="component" value="Unassembled WGS sequence"/>
</dbReference>
<dbReference type="RefSeq" id="WP_320551929.1">
    <property type="nucleotide sequence ID" value="NZ_JAQLOK010000005.1"/>
</dbReference>
<comment type="caution">
    <text evidence="9">The sequence shown here is derived from an EMBL/GenBank/DDBJ whole genome shotgun (WGS) entry which is preliminary data.</text>
</comment>
<evidence type="ECO:0000259" key="8">
    <source>
        <dbReference type="Pfam" id="PF04545"/>
    </source>
</evidence>
<keyword evidence="3" id="KW-0731">Sigma factor</keyword>
<dbReference type="Gene3D" id="1.10.10.10">
    <property type="entry name" value="Winged helix-like DNA-binding domain superfamily/Winged helix DNA-binding domain"/>
    <property type="match status" value="1"/>
</dbReference>
<keyword evidence="4" id="KW-0238">DNA-binding</keyword>
<evidence type="ECO:0000256" key="6">
    <source>
        <dbReference type="SAM" id="MobiDB-lite"/>
    </source>
</evidence>
<evidence type="ECO:0000313" key="9">
    <source>
        <dbReference type="EMBL" id="MDF4024500.1"/>
    </source>
</evidence>
<dbReference type="Pfam" id="PF04545">
    <property type="entry name" value="Sigma70_r4"/>
    <property type="match status" value="1"/>
</dbReference>
<evidence type="ECO:0000256" key="2">
    <source>
        <dbReference type="ARBA" id="ARBA00023015"/>
    </source>
</evidence>
<proteinExistence type="inferred from homology"/>
<protein>
    <submittedName>
        <fullName evidence="9">Sigma-70 family RNA polymerase sigma factor</fullName>
    </submittedName>
</protein>
<dbReference type="PANTHER" id="PTHR43133">
    <property type="entry name" value="RNA POLYMERASE ECF-TYPE SIGMA FACTO"/>
    <property type="match status" value="1"/>
</dbReference>
<keyword evidence="2" id="KW-0805">Transcription regulation</keyword>
<name>A0ABT6B8R7_9GAMM</name>
<feature type="domain" description="RNA polymerase sigma-70 region 4" evidence="8">
    <location>
        <begin position="134"/>
        <end position="183"/>
    </location>
</feature>
<feature type="region of interest" description="Disordered" evidence="6">
    <location>
        <begin position="105"/>
        <end position="124"/>
    </location>
</feature>
<dbReference type="InterPro" id="IPR013324">
    <property type="entry name" value="RNA_pol_sigma_r3/r4-like"/>
</dbReference>
<evidence type="ECO:0000256" key="1">
    <source>
        <dbReference type="ARBA" id="ARBA00010641"/>
    </source>
</evidence>
<keyword evidence="5" id="KW-0804">Transcription</keyword>
<dbReference type="EMBL" id="JARJJS010000001">
    <property type="protein sequence ID" value="MDF4024500.1"/>
    <property type="molecule type" value="Genomic_DNA"/>
</dbReference>
<dbReference type="InterPro" id="IPR014284">
    <property type="entry name" value="RNA_pol_sigma-70_dom"/>
</dbReference>
<dbReference type="Pfam" id="PF04542">
    <property type="entry name" value="Sigma70_r2"/>
    <property type="match status" value="1"/>
</dbReference>
<feature type="domain" description="RNA polymerase sigma-70 region 2" evidence="7">
    <location>
        <begin position="31"/>
        <end position="99"/>
    </location>
</feature>
<dbReference type="Gene3D" id="1.10.1740.10">
    <property type="match status" value="1"/>
</dbReference>
<evidence type="ECO:0000259" key="7">
    <source>
        <dbReference type="Pfam" id="PF04542"/>
    </source>
</evidence>
<dbReference type="InterPro" id="IPR007627">
    <property type="entry name" value="RNA_pol_sigma70_r2"/>
</dbReference>
<keyword evidence="10" id="KW-1185">Reference proteome</keyword>
<dbReference type="InterPro" id="IPR036388">
    <property type="entry name" value="WH-like_DNA-bd_sf"/>
</dbReference>
<accession>A0ABT6B8R7</accession>
<gene>
    <name evidence="9" type="ORF">P3W24_05945</name>
</gene>
<dbReference type="InterPro" id="IPR013325">
    <property type="entry name" value="RNA_pol_sigma_r2"/>
</dbReference>
<reference evidence="9 10" key="1">
    <citation type="journal article" date="2024" name="Curr. Microbiol.">
        <title>Luteibacter sahnii sp. nov., A Novel Yellow-Colored Xanthomonadin Pigment Producing Probiotic Bacterium from Healthy Rice Seed Microbiome.</title>
        <authorList>
            <person name="Jaiswal G."/>
            <person name="Rana R."/>
            <person name="Nayak P.K."/>
            <person name="Chouhan R."/>
            <person name="Gandhi S.G."/>
            <person name="Patel H.K."/>
            <person name="Patil P.B."/>
        </authorList>
    </citation>
    <scope>NUCLEOTIDE SEQUENCE [LARGE SCALE GENOMIC DNA]</scope>
    <source>
        <strain evidence="9 10">PPL201</strain>
    </source>
</reference>
<evidence type="ECO:0000256" key="4">
    <source>
        <dbReference type="ARBA" id="ARBA00023125"/>
    </source>
</evidence>
<dbReference type="SUPFAM" id="SSF88659">
    <property type="entry name" value="Sigma3 and sigma4 domains of RNA polymerase sigma factors"/>
    <property type="match status" value="1"/>
</dbReference>
<evidence type="ECO:0000256" key="3">
    <source>
        <dbReference type="ARBA" id="ARBA00023082"/>
    </source>
</evidence>
<dbReference type="InterPro" id="IPR007630">
    <property type="entry name" value="RNA_pol_sigma70_r4"/>
</dbReference>
<sequence>MTVSPAPREHDVLTDLLTQVGYRNEKAFAELYRRTSARLFGLCMRMMGDPDDAEETLQECFVVVWHRAPLFDPRLAGAMTWLMAIARNKAIDRLRQRPRTQGARDIDWDALPDTSPGPAEDGENDLAYRRLSDCLGALENRQRYCVRDAFFSGLTYVELAERMQVPLGTMKSWIRRALQQLRACMTP</sequence>
<dbReference type="NCBIfam" id="TIGR02937">
    <property type="entry name" value="sigma70-ECF"/>
    <property type="match status" value="1"/>
</dbReference>
<dbReference type="CDD" id="cd06171">
    <property type="entry name" value="Sigma70_r4"/>
    <property type="match status" value="1"/>
</dbReference>
<dbReference type="InterPro" id="IPR039425">
    <property type="entry name" value="RNA_pol_sigma-70-like"/>
</dbReference>